<keyword evidence="1" id="KW-0812">Transmembrane</keyword>
<dbReference type="AlphaFoldDB" id="X1E061"/>
<protein>
    <submittedName>
        <fullName evidence="2">Uncharacterized protein</fullName>
    </submittedName>
</protein>
<sequence length="93" mass="10157">MTKKTLKYWIGMSGARYTVCTGEGMIDMFDRIPGPRHWVVWTVLIAQFASATISIGSIASAAGIFVSTLVPIPPYFAAWLVTIFCLGIVWSGL</sequence>
<gene>
    <name evidence="2" type="ORF">S01H4_56442</name>
</gene>
<reference evidence="2" key="1">
    <citation type="journal article" date="2014" name="Front. Microbiol.">
        <title>High frequency of phylogenetically diverse reductive dehalogenase-homologous genes in deep subseafloor sedimentary metagenomes.</title>
        <authorList>
            <person name="Kawai M."/>
            <person name="Futagami T."/>
            <person name="Toyoda A."/>
            <person name="Takaki Y."/>
            <person name="Nishi S."/>
            <person name="Hori S."/>
            <person name="Arai W."/>
            <person name="Tsubouchi T."/>
            <person name="Morono Y."/>
            <person name="Uchiyama I."/>
            <person name="Ito T."/>
            <person name="Fujiyama A."/>
            <person name="Inagaki F."/>
            <person name="Takami H."/>
        </authorList>
    </citation>
    <scope>NUCLEOTIDE SEQUENCE</scope>
    <source>
        <strain evidence="2">Expedition CK06-06</strain>
    </source>
</reference>
<organism evidence="2">
    <name type="scientific">marine sediment metagenome</name>
    <dbReference type="NCBI Taxonomy" id="412755"/>
    <lineage>
        <taxon>unclassified sequences</taxon>
        <taxon>metagenomes</taxon>
        <taxon>ecological metagenomes</taxon>
    </lineage>
</organism>
<feature type="transmembrane region" description="Helical" evidence="1">
    <location>
        <begin position="38"/>
        <end position="66"/>
    </location>
</feature>
<comment type="caution">
    <text evidence="2">The sequence shown here is derived from an EMBL/GenBank/DDBJ whole genome shotgun (WGS) entry which is preliminary data.</text>
</comment>
<evidence type="ECO:0000256" key="1">
    <source>
        <dbReference type="SAM" id="Phobius"/>
    </source>
</evidence>
<feature type="transmembrane region" description="Helical" evidence="1">
    <location>
        <begin position="72"/>
        <end position="90"/>
    </location>
</feature>
<evidence type="ECO:0000313" key="2">
    <source>
        <dbReference type="EMBL" id="GAH13825.1"/>
    </source>
</evidence>
<keyword evidence="1" id="KW-0472">Membrane</keyword>
<feature type="non-terminal residue" evidence="2">
    <location>
        <position position="93"/>
    </location>
</feature>
<keyword evidence="1" id="KW-1133">Transmembrane helix</keyword>
<proteinExistence type="predicted"/>
<dbReference type="EMBL" id="BART01032705">
    <property type="protein sequence ID" value="GAH13825.1"/>
    <property type="molecule type" value="Genomic_DNA"/>
</dbReference>
<accession>X1E061</accession>
<name>X1E061_9ZZZZ</name>